<organism evidence="1 2">
    <name type="scientific">Pistacia atlantica</name>
    <dbReference type="NCBI Taxonomy" id="434234"/>
    <lineage>
        <taxon>Eukaryota</taxon>
        <taxon>Viridiplantae</taxon>
        <taxon>Streptophyta</taxon>
        <taxon>Embryophyta</taxon>
        <taxon>Tracheophyta</taxon>
        <taxon>Spermatophyta</taxon>
        <taxon>Magnoliopsida</taxon>
        <taxon>eudicotyledons</taxon>
        <taxon>Gunneridae</taxon>
        <taxon>Pentapetalae</taxon>
        <taxon>rosids</taxon>
        <taxon>malvids</taxon>
        <taxon>Sapindales</taxon>
        <taxon>Anacardiaceae</taxon>
        <taxon>Pistacia</taxon>
    </lineage>
</organism>
<proteinExistence type="predicted"/>
<evidence type="ECO:0000313" key="1">
    <source>
        <dbReference type="EMBL" id="KAJ0112677.1"/>
    </source>
</evidence>
<dbReference type="EMBL" id="CM047897">
    <property type="protein sequence ID" value="KAJ0112677.1"/>
    <property type="molecule type" value="Genomic_DNA"/>
</dbReference>
<accession>A0ACC1CAY9</accession>
<keyword evidence="2" id="KW-1185">Reference proteome</keyword>
<name>A0ACC1CAY9_9ROSI</name>
<sequence length="93" mass="10917">MGEVILSSEEAMEMELETEKNETKKDGSSEVVRWERFEMPLDKIFSFFELLVDFDLDCEGIGYPCQQTVDTCASIQYFKQKVVGVLWIRKFFQ</sequence>
<protein>
    <submittedName>
        <fullName evidence="1">Uncharacterized protein</fullName>
    </submittedName>
</protein>
<comment type="caution">
    <text evidence="1">The sequence shown here is derived from an EMBL/GenBank/DDBJ whole genome shotgun (WGS) entry which is preliminary data.</text>
</comment>
<evidence type="ECO:0000313" key="2">
    <source>
        <dbReference type="Proteomes" id="UP001164250"/>
    </source>
</evidence>
<reference evidence="2" key="1">
    <citation type="journal article" date="2023" name="G3 (Bethesda)">
        <title>Genome assembly and association tests identify interacting loci associated with vigor, precocity, and sex in interspecific pistachio rootstocks.</title>
        <authorList>
            <person name="Palmer W."/>
            <person name="Jacygrad E."/>
            <person name="Sagayaradj S."/>
            <person name="Cavanaugh K."/>
            <person name="Han R."/>
            <person name="Bertier L."/>
            <person name="Beede B."/>
            <person name="Kafkas S."/>
            <person name="Golino D."/>
            <person name="Preece J."/>
            <person name="Michelmore R."/>
        </authorList>
    </citation>
    <scope>NUCLEOTIDE SEQUENCE [LARGE SCALE GENOMIC DNA]</scope>
</reference>
<gene>
    <name evidence="1" type="ORF">Patl1_02712</name>
</gene>
<dbReference type="Proteomes" id="UP001164250">
    <property type="component" value="Chromosome 1"/>
</dbReference>